<feature type="non-terminal residue" evidence="2">
    <location>
        <position position="50"/>
    </location>
</feature>
<dbReference type="AlphaFoldDB" id="A0A080ZYI5"/>
<proteinExistence type="predicted"/>
<feature type="chain" id="PRO_5001753583" evidence="1">
    <location>
        <begin position="29"/>
        <end position="50"/>
    </location>
</feature>
<evidence type="ECO:0000313" key="2">
    <source>
        <dbReference type="EMBL" id="ETO71696.1"/>
    </source>
</evidence>
<comment type="caution">
    <text evidence="2">The sequence shown here is derived from an EMBL/GenBank/DDBJ whole genome shotgun (WGS) entry which is preliminary data.</text>
</comment>
<evidence type="ECO:0000313" key="3">
    <source>
        <dbReference type="Proteomes" id="UP000028582"/>
    </source>
</evidence>
<dbReference type="EMBL" id="ANJA01002151">
    <property type="protein sequence ID" value="ETO71696.1"/>
    <property type="molecule type" value="Genomic_DNA"/>
</dbReference>
<gene>
    <name evidence="2" type="ORF">F444_12000</name>
</gene>
<feature type="signal peptide" evidence="1">
    <location>
        <begin position="1"/>
        <end position="28"/>
    </location>
</feature>
<accession>A0A080ZYI5</accession>
<sequence length="50" mass="5229">MSVCVLVPIAFLVLGSTLLDVLFPDTFSQTFWIAIKTVQGGAGGSVVSQD</sequence>
<organism evidence="2 3">
    <name type="scientific">Phytophthora nicotianae P1976</name>
    <dbReference type="NCBI Taxonomy" id="1317066"/>
    <lineage>
        <taxon>Eukaryota</taxon>
        <taxon>Sar</taxon>
        <taxon>Stramenopiles</taxon>
        <taxon>Oomycota</taxon>
        <taxon>Peronosporomycetes</taxon>
        <taxon>Peronosporales</taxon>
        <taxon>Peronosporaceae</taxon>
        <taxon>Phytophthora</taxon>
    </lineage>
</organism>
<keyword evidence="1" id="KW-0732">Signal</keyword>
<protein>
    <submittedName>
        <fullName evidence="2">Uncharacterized protein</fullName>
    </submittedName>
</protein>
<evidence type="ECO:0000256" key="1">
    <source>
        <dbReference type="SAM" id="SignalP"/>
    </source>
</evidence>
<reference evidence="2 3" key="1">
    <citation type="submission" date="2013-11" db="EMBL/GenBank/DDBJ databases">
        <title>The Genome Sequence of Phytophthora parasitica P1976.</title>
        <authorList>
            <consortium name="The Broad Institute Genomics Platform"/>
            <person name="Russ C."/>
            <person name="Tyler B."/>
            <person name="Panabieres F."/>
            <person name="Shan W."/>
            <person name="Tripathy S."/>
            <person name="Grunwald N."/>
            <person name="Machado M."/>
            <person name="Johnson C.S."/>
            <person name="Walker B."/>
            <person name="Young S."/>
            <person name="Zeng Q."/>
            <person name="Gargeya S."/>
            <person name="Fitzgerald M."/>
            <person name="Haas B."/>
            <person name="Abouelleil A."/>
            <person name="Allen A.W."/>
            <person name="Alvarado L."/>
            <person name="Arachchi H.M."/>
            <person name="Berlin A.M."/>
            <person name="Chapman S.B."/>
            <person name="Gainer-Dewar J."/>
            <person name="Goldberg J."/>
            <person name="Griggs A."/>
            <person name="Gujja S."/>
            <person name="Hansen M."/>
            <person name="Howarth C."/>
            <person name="Imamovic A."/>
            <person name="Ireland A."/>
            <person name="Larimer J."/>
            <person name="McCowan C."/>
            <person name="Murphy C."/>
            <person name="Pearson M."/>
            <person name="Poon T.W."/>
            <person name="Priest M."/>
            <person name="Roberts A."/>
            <person name="Saif S."/>
            <person name="Shea T."/>
            <person name="Sisk P."/>
            <person name="Sykes S."/>
            <person name="Wortman J."/>
            <person name="Nusbaum C."/>
            <person name="Birren B."/>
        </authorList>
    </citation>
    <scope>NUCLEOTIDE SEQUENCE [LARGE SCALE GENOMIC DNA]</scope>
    <source>
        <strain evidence="2 3">P1976</strain>
    </source>
</reference>
<dbReference type="Proteomes" id="UP000028582">
    <property type="component" value="Unassembled WGS sequence"/>
</dbReference>
<name>A0A080ZYI5_PHYNI</name>